<dbReference type="Proteomes" id="UP000199306">
    <property type="component" value="Unassembled WGS sequence"/>
</dbReference>
<dbReference type="AlphaFoldDB" id="A0A1I5VIW3"/>
<sequence length="31" mass="3576">MSYNYLPKIIKKGFEETAEGKMKGNSKIIEK</sequence>
<protein>
    <submittedName>
        <fullName evidence="1">Uncharacterized protein</fullName>
    </submittedName>
</protein>
<proteinExistence type="predicted"/>
<accession>A0A1I5VIW3</accession>
<evidence type="ECO:0000313" key="1">
    <source>
        <dbReference type="EMBL" id="SFQ06926.1"/>
    </source>
</evidence>
<organism evidence="1 2">
    <name type="scientific">Pseudarcicella hirudinis</name>
    <dbReference type="NCBI Taxonomy" id="1079859"/>
    <lineage>
        <taxon>Bacteria</taxon>
        <taxon>Pseudomonadati</taxon>
        <taxon>Bacteroidota</taxon>
        <taxon>Cytophagia</taxon>
        <taxon>Cytophagales</taxon>
        <taxon>Flectobacillaceae</taxon>
        <taxon>Pseudarcicella</taxon>
    </lineage>
</organism>
<keyword evidence="2" id="KW-1185">Reference proteome</keyword>
<dbReference type="STRING" id="1079859.SAMN04515674_109121"/>
<dbReference type="EMBL" id="FOXH01000009">
    <property type="protein sequence ID" value="SFQ06926.1"/>
    <property type="molecule type" value="Genomic_DNA"/>
</dbReference>
<gene>
    <name evidence="1" type="ORF">SAMN04515674_109121</name>
</gene>
<name>A0A1I5VIW3_9BACT</name>
<reference evidence="1 2" key="1">
    <citation type="submission" date="2016-10" db="EMBL/GenBank/DDBJ databases">
        <authorList>
            <person name="de Groot N.N."/>
        </authorList>
    </citation>
    <scope>NUCLEOTIDE SEQUENCE [LARGE SCALE GENOMIC DNA]</scope>
    <source>
        <strain evidence="2">E92,LMG 26720,CCM 7988</strain>
    </source>
</reference>
<evidence type="ECO:0000313" key="2">
    <source>
        <dbReference type="Proteomes" id="UP000199306"/>
    </source>
</evidence>